<dbReference type="Gene3D" id="3.40.50.1820">
    <property type="entry name" value="alpha/beta hydrolase"/>
    <property type="match status" value="1"/>
</dbReference>
<evidence type="ECO:0000259" key="2">
    <source>
        <dbReference type="Pfam" id="PF12146"/>
    </source>
</evidence>
<dbReference type="GO" id="GO:0052689">
    <property type="term" value="F:carboxylic ester hydrolase activity"/>
    <property type="evidence" value="ECO:0007669"/>
    <property type="project" value="TreeGrafter"/>
</dbReference>
<dbReference type="InterPro" id="IPR053145">
    <property type="entry name" value="AB_hydrolase_Est10"/>
</dbReference>
<dbReference type="InterPro" id="IPR022742">
    <property type="entry name" value="Hydrolase_4"/>
</dbReference>
<keyword evidence="4" id="KW-1185">Reference proteome</keyword>
<evidence type="ECO:0000313" key="4">
    <source>
        <dbReference type="Proteomes" id="UP000555728"/>
    </source>
</evidence>
<dbReference type="EMBL" id="JACIGI010000028">
    <property type="protein sequence ID" value="MBB4287113.1"/>
    <property type="molecule type" value="Genomic_DNA"/>
</dbReference>
<dbReference type="RefSeq" id="WP_184436546.1">
    <property type="nucleotide sequence ID" value="NZ_JACIGI010000028.1"/>
</dbReference>
<dbReference type="PANTHER" id="PTHR43265">
    <property type="entry name" value="ESTERASE ESTD"/>
    <property type="match status" value="1"/>
</dbReference>
<dbReference type="Proteomes" id="UP000555728">
    <property type="component" value="Unassembled WGS sequence"/>
</dbReference>
<dbReference type="SUPFAM" id="SSF53474">
    <property type="entry name" value="alpha/beta-Hydrolases"/>
    <property type="match status" value="1"/>
</dbReference>
<evidence type="ECO:0000256" key="1">
    <source>
        <dbReference type="SAM" id="SignalP"/>
    </source>
</evidence>
<accession>A0A7W6WLV6</accession>
<dbReference type="InterPro" id="IPR029058">
    <property type="entry name" value="AB_hydrolase_fold"/>
</dbReference>
<keyword evidence="1" id="KW-0732">Signal</keyword>
<dbReference type="Pfam" id="PF12146">
    <property type="entry name" value="Hydrolase_4"/>
    <property type="match status" value="1"/>
</dbReference>
<proteinExistence type="predicted"/>
<feature type="domain" description="Serine aminopeptidase S33" evidence="2">
    <location>
        <begin position="72"/>
        <end position="294"/>
    </location>
</feature>
<protein>
    <submittedName>
        <fullName evidence="3">Pimeloyl-ACP methyl ester carboxylesterase</fullName>
    </submittedName>
</protein>
<feature type="signal peptide" evidence="1">
    <location>
        <begin position="1"/>
        <end position="43"/>
    </location>
</feature>
<dbReference type="AlphaFoldDB" id="A0A7W6WLV6"/>
<feature type="chain" id="PRO_5031435757" evidence="1">
    <location>
        <begin position="44"/>
        <end position="314"/>
    </location>
</feature>
<sequence length="314" mass="33254">MTILRRRAPTRASAPPRPARTGLAATLAAGIAAAALIAPPALAEEVTLTHDGLTLVAEHVVPPESDPIGPTVLITHGTLAHNKMETIQAIQSVLAERNINSLAITLSLGVDNRHGSFDCTQPHRHRHTDAMAEIGAWVDWLKGEGVNAITLLGHSRGGNQTAWYAAESDDRAVRGVVLVAPALWDADAFAAQYEAVTGTPLADVLAEARALEPDALLSLDRFLYCDDAQVAAGTVLDYYADDARRNTPTLLSDIAVPTVVVVGTADDVVPGLLANLDGVEGENVMIKVVQGATHYFRDLYTEDIADAVEIAMGR</sequence>
<gene>
    <name evidence="3" type="ORF">GGD88_002857</name>
</gene>
<comment type="caution">
    <text evidence="3">The sequence shown here is derived from an EMBL/GenBank/DDBJ whole genome shotgun (WGS) entry which is preliminary data.</text>
</comment>
<organism evidence="3 4">
    <name type="scientific">Roseospira goensis</name>
    <dbReference type="NCBI Taxonomy" id="391922"/>
    <lineage>
        <taxon>Bacteria</taxon>
        <taxon>Pseudomonadati</taxon>
        <taxon>Pseudomonadota</taxon>
        <taxon>Alphaproteobacteria</taxon>
        <taxon>Rhodospirillales</taxon>
        <taxon>Rhodospirillaceae</taxon>
        <taxon>Roseospira</taxon>
    </lineage>
</organism>
<evidence type="ECO:0000313" key="3">
    <source>
        <dbReference type="EMBL" id="MBB4287113.1"/>
    </source>
</evidence>
<dbReference type="PANTHER" id="PTHR43265:SF1">
    <property type="entry name" value="ESTERASE ESTD"/>
    <property type="match status" value="1"/>
</dbReference>
<name>A0A7W6WLV6_9PROT</name>
<reference evidence="3 4" key="1">
    <citation type="submission" date="2020-08" db="EMBL/GenBank/DDBJ databases">
        <title>Genome sequencing of Purple Non-Sulfur Bacteria from various extreme environments.</title>
        <authorList>
            <person name="Mayer M."/>
        </authorList>
    </citation>
    <scope>NUCLEOTIDE SEQUENCE [LARGE SCALE GENOMIC DNA]</scope>
    <source>
        <strain evidence="3 4">JA135</strain>
    </source>
</reference>